<dbReference type="InterPro" id="IPR001041">
    <property type="entry name" value="2Fe-2S_ferredoxin-type"/>
</dbReference>
<keyword evidence="3" id="KW-0479">Metal-binding</keyword>
<dbReference type="Gene3D" id="3.10.20.30">
    <property type="match status" value="1"/>
</dbReference>
<feature type="domain" description="FAD-binding FR-type" evidence="7">
    <location>
        <begin position="2"/>
        <end position="107"/>
    </location>
</feature>
<dbReference type="PANTHER" id="PTHR47354:SF1">
    <property type="entry name" value="CARNITINE MONOOXYGENASE REDUCTASE SUBUNIT"/>
    <property type="match status" value="1"/>
</dbReference>
<proteinExistence type="predicted"/>
<dbReference type="PANTHER" id="PTHR47354">
    <property type="entry name" value="NADH OXIDOREDUCTASE HCR"/>
    <property type="match status" value="1"/>
</dbReference>
<dbReference type="CDD" id="cd00207">
    <property type="entry name" value="fer2"/>
    <property type="match status" value="1"/>
</dbReference>
<dbReference type="GO" id="GO:0051537">
    <property type="term" value="F:2 iron, 2 sulfur cluster binding"/>
    <property type="evidence" value="ECO:0007669"/>
    <property type="project" value="UniProtKB-KW"/>
</dbReference>
<dbReference type="CDD" id="cd06185">
    <property type="entry name" value="PDR_like"/>
    <property type="match status" value="1"/>
</dbReference>
<dbReference type="Gene3D" id="3.40.50.80">
    <property type="entry name" value="Nucleotide-binding domain of ferredoxin-NADP reductase (FNR) module"/>
    <property type="match status" value="1"/>
</dbReference>
<evidence type="ECO:0000256" key="1">
    <source>
        <dbReference type="ARBA" id="ARBA00022630"/>
    </source>
</evidence>
<name>J0H9M7_RHILT</name>
<evidence type="ECO:0000259" key="7">
    <source>
        <dbReference type="PROSITE" id="PS51384"/>
    </source>
</evidence>
<evidence type="ECO:0000256" key="3">
    <source>
        <dbReference type="ARBA" id="ARBA00022723"/>
    </source>
</evidence>
<dbReference type="Proteomes" id="UP000005092">
    <property type="component" value="Unassembled WGS sequence"/>
</dbReference>
<protein>
    <submittedName>
        <fullName evidence="8">Flavodoxin reductase family protein</fullName>
    </submittedName>
</protein>
<keyword evidence="5" id="KW-0408">Iron</keyword>
<dbReference type="InterPro" id="IPR017938">
    <property type="entry name" value="Riboflavin_synthase-like_b-brl"/>
</dbReference>
<keyword evidence="2" id="KW-0001">2Fe-2S</keyword>
<dbReference type="PRINTS" id="PR00409">
    <property type="entry name" value="PHDIOXRDTASE"/>
</dbReference>
<keyword evidence="4" id="KW-0560">Oxidoreductase</keyword>
<dbReference type="InterPro" id="IPR012675">
    <property type="entry name" value="Beta-grasp_dom_sf"/>
</dbReference>
<evidence type="ECO:0000256" key="6">
    <source>
        <dbReference type="ARBA" id="ARBA00023014"/>
    </source>
</evidence>
<dbReference type="InterPro" id="IPR017927">
    <property type="entry name" value="FAD-bd_FR_type"/>
</dbReference>
<reference evidence="8 9" key="1">
    <citation type="submission" date="2012-02" db="EMBL/GenBank/DDBJ databases">
        <title>Improved High-Quality Draft Sequence of Rhizobium leguminosarum bv. trifolii WSM597.</title>
        <authorList>
            <consortium name="US DOE Joint Genome Institute"/>
            <person name="Lucas S."/>
            <person name="Han J."/>
            <person name="Lapidus A."/>
            <person name="Cheng J.-F."/>
            <person name="Goodwin L."/>
            <person name="Pitluck S."/>
            <person name="Peters L."/>
            <person name="Ovchinnikova G."/>
            <person name="Held B."/>
            <person name="Detter J.C."/>
            <person name="Han C."/>
            <person name="Tapia R."/>
            <person name="Land M."/>
            <person name="Hauser L."/>
            <person name="Kyrpides N."/>
            <person name="Ivanova N."/>
            <person name="Pagani I."/>
            <person name="Brau L."/>
            <person name="Yates R."/>
            <person name="O'Hara G."/>
            <person name="Rui T."/>
            <person name="Howieson J."/>
            <person name="Reeve W."/>
            <person name="Woyke T."/>
        </authorList>
    </citation>
    <scope>NUCLEOTIDE SEQUENCE [LARGE SCALE GENOMIC DNA]</scope>
    <source>
        <strain evidence="8 9">WSM597</strain>
    </source>
</reference>
<dbReference type="SUPFAM" id="SSF63380">
    <property type="entry name" value="Riboflavin synthase domain-like"/>
    <property type="match status" value="1"/>
</dbReference>
<evidence type="ECO:0000256" key="4">
    <source>
        <dbReference type="ARBA" id="ARBA00023002"/>
    </source>
</evidence>
<keyword evidence="1" id="KW-0285">Flavoprotein</keyword>
<evidence type="ECO:0000256" key="2">
    <source>
        <dbReference type="ARBA" id="ARBA00022714"/>
    </source>
</evidence>
<dbReference type="InterPro" id="IPR039261">
    <property type="entry name" value="FNR_nucleotide-bd"/>
</dbReference>
<dbReference type="InterPro" id="IPR036010">
    <property type="entry name" value="2Fe-2S_ferredoxin-like_sf"/>
</dbReference>
<dbReference type="HOGENOM" id="CLU_003827_17_0_5"/>
<dbReference type="Pfam" id="PF00111">
    <property type="entry name" value="Fer2"/>
    <property type="match status" value="1"/>
</dbReference>
<dbReference type="SUPFAM" id="SSF52343">
    <property type="entry name" value="Ferredoxin reductase-like, C-terminal NADP-linked domain"/>
    <property type="match status" value="1"/>
</dbReference>
<organism evidence="8 9">
    <name type="scientific">Rhizobium leguminosarum bv. trifolii WSM597</name>
    <dbReference type="NCBI Taxonomy" id="754764"/>
    <lineage>
        <taxon>Bacteria</taxon>
        <taxon>Pseudomonadati</taxon>
        <taxon>Pseudomonadota</taxon>
        <taxon>Alphaproteobacteria</taxon>
        <taxon>Hyphomicrobiales</taxon>
        <taxon>Rhizobiaceae</taxon>
        <taxon>Rhizobium/Agrobacterium group</taxon>
        <taxon>Rhizobium</taxon>
    </lineage>
</organism>
<dbReference type="RefSeq" id="WP_003592620.1">
    <property type="nucleotide sequence ID" value="NZ_JH719381.1"/>
</dbReference>
<dbReference type="InterPro" id="IPR050415">
    <property type="entry name" value="MRET"/>
</dbReference>
<dbReference type="GO" id="GO:0016491">
    <property type="term" value="F:oxidoreductase activity"/>
    <property type="evidence" value="ECO:0007669"/>
    <property type="project" value="UniProtKB-KW"/>
</dbReference>
<evidence type="ECO:0000256" key="5">
    <source>
        <dbReference type="ARBA" id="ARBA00023004"/>
    </source>
</evidence>
<dbReference type="AlphaFoldDB" id="J0H9M7"/>
<dbReference type="EMBL" id="JH719381">
    <property type="protein sequence ID" value="EJB07110.1"/>
    <property type="molecule type" value="Genomic_DNA"/>
</dbReference>
<dbReference type="InterPro" id="IPR006058">
    <property type="entry name" value="2Fe2S_fd_BS"/>
</dbReference>
<evidence type="ECO:0000313" key="8">
    <source>
        <dbReference type="EMBL" id="EJB07110.1"/>
    </source>
</evidence>
<dbReference type="SUPFAM" id="SSF54292">
    <property type="entry name" value="2Fe-2S ferredoxin-like"/>
    <property type="match status" value="1"/>
</dbReference>
<gene>
    <name evidence="8" type="ORF">Rleg9DRAFT_6094</name>
</gene>
<evidence type="ECO:0000313" key="9">
    <source>
        <dbReference type="Proteomes" id="UP000005092"/>
    </source>
</evidence>
<dbReference type="OrthoDB" id="9792185at2"/>
<accession>J0H9M7</accession>
<dbReference type="Gene3D" id="2.40.30.10">
    <property type="entry name" value="Translation factors"/>
    <property type="match status" value="1"/>
</dbReference>
<dbReference type="PROSITE" id="PS51384">
    <property type="entry name" value="FAD_FR"/>
    <property type="match status" value="1"/>
</dbReference>
<dbReference type="PROSITE" id="PS00197">
    <property type="entry name" value="2FE2S_FER_1"/>
    <property type="match status" value="1"/>
</dbReference>
<dbReference type="GO" id="GO:0046872">
    <property type="term" value="F:metal ion binding"/>
    <property type="evidence" value="ECO:0007669"/>
    <property type="project" value="UniProtKB-KW"/>
</dbReference>
<keyword evidence="6" id="KW-0411">Iron-sulfur</keyword>
<sequence>MTKAIRTVKTTVKDISEPLTGIKILVLEDEDQWELPPFRPGAHIDLHLGKKLVRTYSLCNAPHENSRYVLGIKKEDLGRGGSRFVHENLQVGDRIDVSLPRGGMELDAENTNIFVAGGIGVTPFVSAIRYMERQGRSNYVLYWSSNGPPSIPEIVRPAIDAGRVHISDTRHDPFPDYAAIVSAHGQHSKVFCCGPEPMLKGFEQAVLSWPAERVHIERFSVPKLDIARSDAVFEVVLARSGLEAIVDPGANIVHVLEELDADISFSCEGGICGACRTPWIEGPPIHNDRVLTPAERQKDVIVCVAGCAGPRLVLDA</sequence>